<keyword evidence="2" id="KW-1185">Reference proteome</keyword>
<dbReference type="Proteomes" id="UP001148838">
    <property type="component" value="Unassembled WGS sequence"/>
</dbReference>
<dbReference type="EMBL" id="JAJSOF020000013">
    <property type="protein sequence ID" value="KAJ4443173.1"/>
    <property type="molecule type" value="Genomic_DNA"/>
</dbReference>
<gene>
    <name evidence="1" type="ORF">ANN_04823</name>
</gene>
<sequence>MLGGNWSQTLAKISGENFFPHEDSNQRAFRNASSRNDRFNIIPNQFTSHFTATPKLPQTSPKRAIGQLEVWKPHQLYLSGLATIERHFHIALKSQQKPRMTIGLYKTLAQPVLSYGSEAWTVKNKDASRITANESSGYGAEGNVEIEVGVRDIDRDRDYIPGLTYRLFLWEKVFLPPLAALAFNKRADIIAIGRKMNIDFDIDPTVRLEESNAQRRQVDREKKRHYEPCLTYLEEKYTYVKIAGR</sequence>
<comment type="caution">
    <text evidence="1">The sequence shown here is derived from an EMBL/GenBank/DDBJ whole genome shotgun (WGS) entry which is preliminary data.</text>
</comment>
<name>A0ABQ8T9J1_PERAM</name>
<accession>A0ABQ8T9J1</accession>
<reference evidence="1 2" key="1">
    <citation type="journal article" date="2022" name="Allergy">
        <title>Genome assembly and annotation of Periplaneta americana reveal a comprehensive cockroach allergen profile.</title>
        <authorList>
            <person name="Wang L."/>
            <person name="Xiong Q."/>
            <person name="Saelim N."/>
            <person name="Wang L."/>
            <person name="Nong W."/>
            <person name="Wan A.T."/>
            <person name="Shi M."/>
            <person name="Liu X."/>
            <person name="Cao Q."/>
            <person name="Hui J.H.L."/>
            <person name="Sookrung N."/>
            <person name="Leung T.F."/>
            <person name="Tungtrongchitr A."/>
            <person name="Tsui S.K.W."/>
        </authorList>
    </citation>
    <scope>NUCLEOTIDE SEQUENCE [LARGE SCALE GENOMIC DNA]</scope>
    <source>
        <strain evidence="1">PWHHKU_190912</strain>
    </source>
</reference>
<evidence type="ECO:0000313" key="1">
    <source>
        <dbReference type="EMBL" id="KAJ4443173.1"/>
    </source>
</evidence>
<organism evidence="1 2">
    <name type="scientific">Periplaneta americana</name>
    <name type="common">American cockroach</name>
    <name type="synonym">Blatta americana</name>
    <dbReference type="NCBI Taxonomy" id="6978"/>
    <lineage>
        <taxon>Eukaryota</taxon>
        <taxon>Metazoa</taxon>
        <taxon>Ecdysozoa</taxon>
        <taxon>Arthropoda</taxon>
        <taxon>Hexapoda</taxon>
        <taxon>Insecta</taxon>
        <taxon>Pterygota</taxon>
        <taxon>Neoptera</taxon>
        <taxon>Polyneoptera</taxon>
        <taxon>Dictyoptera</taxon>
        <taxon>Blattodea</taxon>
        <taxon>Blattoidea</taxon>
        <taxon>Blattidae</taxon>
        <taxon>Blattinae</taxon>
        <taxon>Periplaneta</taxon>
    </lineage>
</organism>
<proteinExistence type="predicted"/>
<evidence type="ECO:0000313" key="2">
    <source>
        <dbReference type="Proteomes" id="UP001148838"/>
    </source>
</evidence>
<protein>
    <submittedName>
        <fullName evidence="1">Uncharacterized protein</fullName>
    </submittedName>
</protein>